<organism evidence="3 4">
    <name type="scientific">Leucobacter chromiiresistens</name>
    <dbReference type="NCBI Taxonomy" id="1079994"/>
    <lineage>
        <taxon>Bacteria</taxon>
        <taxon>Bacillati</taxon>
        <taxon>Actinomycetota</taxon>
        <taxon>Actinomycetes</taxon>
        <taxon>Micrococcales</taxon>
        <taxon>Microbacteriaceae</taxon>
        <taxon>Leucobacter</taxon>
    </lineage>
</organism>
<gene>
    <name evidence="3" type="ORF">NS354_09445</name>
</gene>
<feature type="region of interest" description="Disordered" evidence="1">
    <location>
        <begin position="1"/>
        <end position="28"/>
    </location>
</feature>
<dbReference type="RefSeq" id="WP_058594259.1">
    <property type="nucleotide sequence ID" value="NZ_LDRK01000061.1"/>
</dbReference>
<evidence type="ECO:0000313" key="4">
    <source>
        <dbReference type="Proteomes" id="UP000070810"/>
    </source>
</evidence>
<keyword evidence="2" id="KW-1133">Transmembrane helix</keyword>
<dbReference type="OrthoDB" id="4801970at2"/>
<keyword evidence="4" id="KW-1185">Reference proteome</keyword>
<comment type="caution">
    <text evidence="3">The sequence shown here is derived from an EMBL/GenBank/DDBJ whole genome shotgun (WGS) entry which is preliminary data.</text>
</comment>
<accession>A0A147ELZ0</accession>
<keyword evidence="2" id="KW-0812">Transmembrane</keyword>
<keyword evidence="2" id="KW-0472">Membrane</keyword>
<sequence>MAKQRKAPAIVAELGRPETPQETATRKARDSRLYRERKTVNNLVFSLLVSLGLVLVIFLMVPRGTGGFAEHEVNVASLASEAAPSAGRELAAPEVPEAWKAKQAELRGGDGVTAWQINYTTVDEATGAEAYAAVAQAFTPDGAPVDEVWIAQQLEQQAPTGSETLGGLDWIAYDHTDRDPDSSNVLFALQAQHGDDTILVYGTDSPATLRLLATEVAESLSEPKGTE</sequence>
<dbReference type="AlphaFoldDB" id="A0A147ELZ0"/>
<evidence type="ECO:0000256" key="1">
    <source>
        <dbReference type="SAM" id="MobiDB-lite"/>
    </source>
</evidence>
<proteinExistence type="predicted"/>
<dbReference type="EMBL" id="LDRK01000061">
    <property type="protein sequence ID" value="KTR85418.1"/>
    <property type="molecule type" value="Genomic_DNA"/>
</dbReference>
<dbReference type="Pfam" id="PF14030">
    <property type="entry name" value="DUF4245"/>
    <property type="match status" value="1"/>
</dbReference>
<evidence type="ECO:0000313" key="3">
    <source>
        <dbReference type="EMBL" id="KTR85418.1"/>
    </source>
</evidence>
<protein>
    <recommendedName>
        <fullName evidence="5">DUF4245 domain-containing protein</fullName>
    </recommendedName>
</protein>
<dbReference type="PATRIC" id="fig|1079994.3.peg.2153"/>
<reference evidence="3 4" key="1">
    <citation type="journal article" date="2016" name="Front. Microbiol.">
        <title>Genomic Resource of Rice Seed Associated Bacteria.</title>
        <authorList>
            <person name="Midha S."/>
            <person name="Bansal K."/>
            <person name="Sharma S."/>
            <person name="Kumar N."/>
            <person name="Patil P.P."/>
            <person name="Chaudhry V."/>
            <person name="Patil P.B."/>
        </authorList>
    </citation>
    <scope>NUCLEOTIDE SEQUENCE [LARGE SCALE GENOMIC DNA]</scope>
    <source>
        <strain evidence="3 4">NS354</strain>
    </source>
</reference>
<dbReference type="InterPro" id="IPR025339">
    <property type="entry name" value="DUF4245"/>
</dbReference>
<dbReference type="Proteomes" id="UP000070810">
    <property type="component" value="Unassembled WGS sequence"/>
</dbReference>
<evidence type="ECO:0000256" key="2">
    <source>
        <dbReference type="SAM" id="Phobius"/>
    </source>
</evidence>
<evidence type="ECO:0008006" key="5">
    <source>
        <dbReference type="Google" id="ProtNLM"/>
    </source>
</evidence>
<name>A0A147ELZ0_9MICO</name>
<feature type="transmembrane region" description="Helical" evidence="2">
    <location>
        <begin position="39"/>
        <end position="61"/>
    </location>
</feature>